<reference evidence="2 3" key="1">
    <citation type="submission" date="2018-10" db="EMBL/GenBank/DDBJ databases">
        <authorList>
            <person name="Jung H.S."/>
            <person name="Jeon C.O."/>
        </authorList>
    </citation>
    <scope>NUCLEOTIDE SEQUENCE [LARGE SCALE GENOMIC DNA]</scope>
    <source>
        <strain evidence="2 3">MA-7-27</strain>
    </source>
</reference>
<evidence type="ECO:0000313" key="2">
    <source>
        <dbReference type="EMBL" id="RMA43553.1"/>
    </source>
</evidence>
<dbReference type="Pfam" id="PF12705">
    <property type="entry name" value="PDDEXK_1"/>
    <property type="match status" value="1"/>
</dbReference>
<dbReference type="InterPro" id="IPR011604">
    <property type="entry name" value="PDDEXK-like_dom_sf"/>
</dbReference>
<comment type="caution">
    <text evidence="2">The sequence shown here is derived from an EMBL/GenBank/DDBJ whole genome shotgun (WGS) entry which is preliminary data.</text>
</comment>
<dbReference type="SUPFAM" id="SSF52540">
    <property type="entry name" value="P-loop containing nucleoside triphosphate hydrolases"/>
    <property type="match status" value="1"/>
</dbReference>
<keyword evidence="3" id="KW-1185">Reference proteome</keyword>
<dbReference type="Proteomes" id="UP000281343">
    <property type="component" value="Unassembled WGS sequence"/>
</dbReference>
<dbReference type="RefSeq" id="WP_121896146.1">
    <property type="nucleotide sequence ID" value="NZ_RCNT01000001.1"/>
</dbReference>
<dbReference type="InterPro" id="IPR018247">
    <property type="entry name" value="EF_Hand_1_Ca_BS"/>
</dbReference>
<feature type="domain" description="PD-(D/E)XK endonuclease-like" evidence="1">
    <location>
        <begin position="716"/>
        <end position="946"/>
    </location>
</feature>
<dbReference type="InterPro" id="IPR014153">
    <property type="entry name" value="Ds_break_AddB"/>
</dbReference>
<evidence type="ECO:0000313" key="3">
    <source>
        <dbReference type="Proteomes" id="UP000281343"/>
    </source>
</evidence>
<proteinExistence type="predicted"/>
<name>A0A3L9YBI6_9RHOB</name>
<dbReference type="InterPro" id="IPR038726">
    <property type="entry name" value="PDDEXK_AddAB-type"/>
</dbReference>
<dbReference type="OrthoDB" id="9780606at2"/>
<sequence>MLFEPAPRPRVFATPLGVDFIAALIDGIETRLAGQPPEALARVEIYVNTARMQRRLTAQFAARRASFLPRILPVTDLAGRPDMAGLPPAMSPLRLRLQLSQLIAKLLEKRPDLAPRSALYPLADSLADLMGEMQEERVSPDTVRGLDVGDHAQHWQRSQAFLSIVAPFFAGDDSLTIEARHSAVVDRLARTWETAPPDHPVIVAGSTGSRGSTARFMAAVARLPQGAVVLPGLDYDMPSEVWQGLMQGRTVGLGGEDHPQFRLGRFAETLGMLPGDVPVWSGIEPPHPLRNRLISLALRPAPVTDQWREEGPGLGDLTPAVADLTLIEAPTPQAEATAIALRLRQAAETGQTAALISPDRTLTRQVTAALDRWNILPDDSAGQPISLTAPGRLLRHVAELLVAPATAEALLILLKHPLSHSGRDDRGQHLLRARDLELEMLRGGGPHPQRQDLIGWASGRRGDPGSTDWAAWVADLALADRPGGALPLADHVARHIAVAEALAAGPGADGAGALWAREDGQAAERLMRAVAEDADAGGLLSPAEYRDLISAVLDDAEARNPVRPHARIMIWGALEARVQGADLMILAGLNEGVWPSAPGADPWLNRAMRAEAGLRLPDRQIGLSAHDFQQAAAAREVWLSRSRRDAEAETVPSRWLNRLVNLMDGTSPASRAALADMRRRGADWLALADTLGAPAAPVAPALRPSPRPPVSARPGRLSVTQIEKLVRDPYAIYALKILRLRPLEPLRQAPDARLRGTALHAILRRFVEATRSGLPDDAEDLFLRLAAEALRKEVPWPVARRLWQARLERIAPWFVAGERARRGFAEPYLLEVAGEMRLPVPDVTPDFTLGGTADRLDLTPDGALAIYDYKTGSVPSADQERYFNKQLWLEALMARAGAFGEVRDVARIAYVGLGGGGGVLSHDVSAAEIDRIGRELAALLARYADPATGYTARRAMAELRYAGDYDHLARYGEWDETTAPTPEEVGP</sequence>
<dbReference type="NCBIfam" id="TIGR02786">
    <property type="entry name" value="addB_alphas"/>
    <property type="match status" value="1"/>
</dbReference>
<dbReference type="InterPro" id="IPR027417">
    <property type="entry name" value="P-loop_NTPase"/>
</dbReference>
<dbReference type="AlphaFoldDB" id="A0A3L9YBI6"/>
<accession>A0A3L9YBI6</accession>
<protein>
    <submittedName>
        <fullName evidence="2">Double-strand break repair protein AddB</fullName>
    </submittedName>
</protein>
<dbReference type="Gene3D" id="3.90.320.10">
    <property type="match status" value="1"/>
</dbReference>
<dbReference type="PROSITE" id="PS00018">
    <property type="entry name" value="EF_HAND_1"/>
    <property type="match status" value="1"/>
</dbReference>
<dbReference type="EMBL" id="RCNT01000001">
    <property type="protein sequence ID" value="RMA43553.1"/>
    <property type="molecule type" value="Genomic_DNA"/>
</dbReference>
<organism evidence="2 3">
    <name type="scientific">Rhodophyticola porphyridii</name>
    <dbReference type="NCBI Taxonomy" id="1852017"/>
    <lineage>
        <taxon>Bacteria</taxon>
        <taxon>Pseudomonadati</taxon>
        <taxon>Pseudomonadota</taxon>
        <taxon>Alphaproteobacteria</taxon>
        <taxon>Rhodobacterales</taxon>
        <taxon>Roseobacteraceae</taxon>
        <taxon>Rhodophyticola</taxon>
    </lineage>
</organism>
<evidence type="ECO:0000259" key="1">
    <source>
        <dbReference type="Pfam" id="PF12705"/>
    </source>
</evidence>
<gene>
    <name evidence="2" type="primary">addB</name>
    <name evidence="2" type="ORF">D9R08_01015</name>
</gene>